<feature type="binding site" evidence="9">
    <location>
        <position position="195"/>
    </location>
    <ligand>
        <name>substrate</name>
    </ligand>
</feature>
<sequence>MLIVALDPPPAIDVYKWMLDRVSSLVDLVQGFKVGLPAIIRLGANEINKIFKNYNGLLIADLKLADIGDVMALTTEILYEYGFNAVIAHSFIGFSQALETLSTKCKELNMKLITVVSMTHRGSMEFIDKHVDEFLHISKVIGSWGIVAPATRIDLLRYIRKQQKEVKILSPGIGVQGAEPGIALCNGADYEIVGRLITYSQDFKKSALKVLEMQKKKVVECQI</sequence>
<accession>A0A7C5YYL3</accession>
<evidence type="ECO:0000256" key="4">
    <source>
        <dbReference type="ARBA" id="ARBA00022793"/>
    </source>
</evidence>
<evidence type="ECO:0000256" key="8">
    <source>
        <dbReference type="PIRSR" id="PIRSR614732-1"/>
    </source>
</evidence>
<organism evidence="12">
    <name type="scientific">Ignisphaera aggregans</name>
    <dbReference type="NCBI Taxonomy" id="334771"/>
    <lineage>
        <taxon>Archaea</taxon>
        <taxon>Thermoproteota</taxon>
        <taxon>Thermoprotei</taxon>
        <taxon>Desulfurococcales</taxon>
        <taxon>Desulfurococcaceae</taxon>
        <taxon>Ignisphaera</taxon>
    </lineage>
</organism>
<keyword evidence="5" id="KW-0665">Pyrimidine biosynthesis</keyword>
<keyword evidence="6 12" id="KW-0456">Lyase</keyword>
<feature type="active site" description="For OMPdecase activity" evidence="8">
    <location>
        <position position="63"/>
    </location>
</feature>
<comment type="pathway">
    <text evidence="1">Pyrimidine metabolism; UMP biosynthesis via de novo pathway; UMP from orotate: step 2/2.</text>
</comment>
<evidence type="ECO:0000256" key="2">
    <source>
        <dbReference type="ARBA" id="ARBA00012321"/>
    </source>
</evidence>
<dbReference type="GO" id="GO:0006207">
    <property type="term" value="P:'de novo' pyrimidine nucleobase biosynthetic process"/>
    <property type="evidence" value="ECO:0007669"/>
    <property type="project" value="InterPro"/>
</dbReference>
<evidence type="ECO:0000256" key="7">
    <source>
        <dbReference type="ARBA" id="ARBA00033428"/>
    </source>
</evidence>
<dbReference type="InterPro" id="IPR001754">
    <property type="entry name" value="OMPdeCOase_dom"/>
</dbReference>
<feature type="binding site" evidence="9">
    <location>
        <position position="194"/>
    </location>
    <ligand>
        <name>substrate</name>
    </ligand>
</feature>
<dbReference type="Pfam" id="PF00215">
    <property type="entry name" value="OMPdecase"/>
    <property type="match status" value="1"/>
</dbReference>
<dbReference type="EMBL" id="DRUB01000034">
    <property type="protein sequence ID" value="HHR95617.1"/>
    <property type="molecule type" value="Genomic_DNA"/>
</dbReference>
<evidence type="ECO:0000313" key="11">
    <source>
        <dbReference type="EMBL" id="HHP82365.1"/>
    </source>
</evidence>
<dbReference type="GO" id="GO:0005829">
    <property type="term" value="C:cytosol"/>
    <property type="evidence" value="ECO:0007669"/>
    <property type="project" value="TreeGrafter"/>
</dbReference>
<comment type="caution">
    <text evidence="12">The sequence shown here is derived from an EMBL/GenBank/DDBJ whole genome shotgun (WGS) entry which is preliminary data.</text>
</comment>
<feature type="active site" description="For OMPdecase activity" evidence="8">
    <location>
        <position position="61"/>
    </location>
</feature>
<feature type="binding site" evidence="9">
    <location>
        <position position="33"/>
    </location>
    <ligand>
        <name>substrate</name>
    </ligand>
</feature>
<dbReference type="CDD" id="cd04725">
    <property type="entry name" value="OMP_decarboxylase_like"/>
    <property type="match status" value="1"/>
</dbReference>
<dbReference type="InterPro" id="IPR011060">
    <property type="entry name" value="RibuloseP-bd_barrel"/>
</dbReference>
<evidence type="ECO:0000256" key="9">
    <source>
        <dbReference type="PIRSR" id="PIRSR614732-2"/>
    </source>
</evidence>
<evidence type="ECO:0000256" key="6">
    <source>
        <dbReference type="ARBA" id="ARBA00023239"/>
    </source>
</evidence>
<dbReference type="GO" id="GO:0044205">
    <property type="term" value="P:'de novo' UMP biosynthetic process"/>
    <property type="evidence" value="ECO:0007669"/>
    <property type="project" value="UniProtKB-UniPathway"/>
</dbReference>
<feature type="binding site" evidence="9">
    <location>
        <position position="119"/>
    </location>
    <ligand>
        <name>substrate</name>
    </ligand>
</feature>
<dbReference type="PANTHER" id="PTHR32119:SF2">
    <property type="entry name" value="OROTIDINE 5'-PHOSPHATE DECARBOXYLASE"/>
    <property type="match status" value="1"/>
</dbReference>
<gene>
    <name evidence="12" type="primary">pyrF</name>
    <name evidence="12" type="ORF">ENL47_02045</name>
    <name evidence="11" type="ORF">ENM84_06850</name>
</gene>
<protein>
    <recommendedName>
        <fullName evidence="3">Orotidine 5'-phosphate decarboxylase</fullName>
        <ecNumber evidence="2">4.1.1.23</ecNumber>
    </recommendedName>
    <alternativeName>
        <fullName evidence="7">OMP decarboxylase</fullName>
    </alternativeName>
</protein>
<dbReference type="AlphaFoldDB" id="A0A7C5YYL3"/>
<keyword evidence="4" id="KW-0210">Decarboxylase</keyword>
<evidence type="ECO:0000256" key="5">
    <source>
        <dbReference type="ARBA" id="ARBA00022975"/>
    </source>
</evidence>
<dbReference type="SMART" id="SM00934">
    <property type="entry name" value="OMPdecase"/>
    <property type="match status" value="1"/>
</dbReference>
<evidence type="ECO:0000313" key="12">
    <source>
        <dbReference type="EMBL" id="HHR95617.1"/>
    </source>
</evidence>
<dbReference type="UniPathway" id="UPA00070">
    <property type="reaction ID" value="UER00120"/>
</dbReference>
<dbReference type="Gene3D" id="3.20.20.70">
    <property type="entry name" value="Aldolase class I"/>
    <property type="match status" value="1"/>
</dbReference>
<evidence type="ECO:0000256" key="3">
    <source>
        <dbReference type="ARBA" id="ARBA00021923"/>
    </source>
</evidence>
<proteinExistence type="predicted"/>
<dbReference type="NCBIfam" id="TIGR01740">
    <property type="entry name" value="pyrF"/>
    <property type="match status" value="1"/>
</dbReference>
<dbReference type="PANTHER" id="PTHR32119">
    <property type="entry name" value="OROTIDINE 5'-PHOSPHATE DECARBOXYLASE"/>
    <property type="match status" value="1"/>
</dbReference>
<dbReference type="InterPro" id="IPR014732">
    <property type="entry name" value="OMPdecase"/>
</dbReference>
<dbReference type="EMBL" id="DRZI01000292">
    <property type="protein sequence ID" value="HHP82365.1"/>
    <property type="molecule type" value="Genomic_DNA"/>
</dbReference>
<dbReference type="EC" id="4.1.1.23" evidence="2"/>
<name>A0A7C5YYL3_9CREN</name>
<feature type="domain" description="Orotidine 5'-phosphate decarboxylase" evidence="10">
    <location>
        <begin position="1"/>
        <end position="210"/>
    </location>
</feature>
<feature type="active site" description="For OMPdecase activity" evidence="8">
    <location>
        <position position="66"/>
    </location>
</feature>
<reference evidence="12" key="1">
    <citation type="journal article" date="2020" name="mSystems">
        <title>Genome- and Community-Level Interaction Insights into Carbon Utilization and Element Cycling Functions of Hydrothermarchaeota in Hydrothermal Sediment.</title>
        <authorList>
            <person name="Zhou Z."/>
            <person name="Liu Y."/>
            <person name="Xu W."/>
            <person name="Pan J."/>
            <person name="Luo Z.H."/>
            <person name="Li M."/>
        </authorList>
    </citation>
    <scope>NUCLEOTIDE SEQUENCE [LARGE SCALE GENOMIC DNA]</scope>
    <source>
        <strain evidence="12">SpSt-1</strain>
        <strain evidence="11">SpSt-1121</strain>
    </source>
</reference>
<evidence type="ECO:0000259" key="10">
    <source>
        <dbReference type="SMART" id="SM00934"/>
    </source>
</evidence>
<evidence type="ECO:0000256" key="1">
    <source>
        <dbReference type="ARBA" id="ARBA00004861"/>
    </source>
</evidence>
<dbReference type="InterPro" id="IPR013785">
    <property type="entry name" value="Aldolase_TIM"/>
</dbReference>
<dbReference type="GO" id="GO:0004590">
    <property type="term" value="F:orotidine-5'-phosphate decarboxylase activity"/>
    <property type="evidence" value="ECO:0007669"/>
    <property type="project" value="UniProtKB-EC"/>
</dbReference>
<dbReference type="SUPFAM" id="SSF51366">
    <property type="entry name" value="Ribulose-phoshate binding barrel"/>
    <property type="match status" value="1"/>
</dbReference>